<accession>A0A7Y4L037</accession>
<dbReference type="AlphaFoldDB" id="A0A7Y4L037"/>
<comment type="caution">
    <text evidence="2">The sequence shown here is derived from an EMBL/GenBank/DDBJ whole genome shotgun (WGS) entry which is preliminary data.</text>
</comment>
<evidence type="ECO:0000313" key="3">
    <source>
        <dbReference type="Proteomes" id="UP000534306"/>
    </source>
</evidence>
<dbReference type="Proteomes" id="UP000553957">
    <property type="component" value="Unassembled WGS sequence"/>
</dbReference>
<evidence type="ECO:0000313" key="1">
    <source>
        <dbReference type="EMBL" id="MBB6565570.1"/>
    </source>
</evidence>
<protein>
    <submittedName>
        <fullName evidence="2">Uncharacterized protein</fullName>
    </submittedName>
</protein>
<proteinExistence type="predicted"/>
<evidence type="ECO:0000313" key="2">
    <source>
        <dbReference type="EMBL" id="NOL41834.1"/>
    </source>
</evidence>
<dbReference type="EMBL" id="JACHKF010000001">
    <property type="protein sequence ID" value="MBB6565570.1"/>
    <property type="molecule type" value="Genomic_DNA"/>
</dbReference>
<reference evidence="2 3" key="1">
    <citation type="submission" date="2020-05" db="EMBL/GenBank/DDBJ databases">
        <title>Genome sequence of Kribbella sandramycini ATCC 39419.</title>
        <authorList>
            <person name="Maclea K.S."/>
            <person name="Fair J.L."/>
        </authorList>
    </citation>
    <scope>NUCLEOTIDE SEQUENCE [LARGE SCALE GENOMIC DNA]</scope>
    <source>
        <strain evidence="2 3">ATCC 39419</strain>
    </source>
</reference>
<gene>
    <name evidence="1" type="ORF">HNR71_001207</name>
    <name evidence="2" type="ORF">HPO96_16430</name>
</gene>
<sequence>MSGLWRKWVLVGVAGCVVLAAGVGVAVRLIGEGTSAGYAVTTEADGMVKVRLYRLDRVEGLEERIRAAGIAAEVAHVPAGTYCRRTPPAVEQFERGAVAYETAKESETTPFVSSMILDPKRFGGMTLVLEIADGGKYAKTGVLGQRVRTGSYGPCEVVDPSK</sequence>
<dbReference type="EMBL" id="JABJRC010000003">
    <property type="protein sequence ID" value="NOL41834.1"/>
    <property type="molecule type" value="Genomic_DNA"/>
</dbReference>
<keyword evidence="3" id="KW-1185">Reference proteome</keyword>
<dbReference type="Proteomes" id="UP000534306">
    <property type="component" value="Unassembled WGS sequence"/>
</dbReference>
<dbReference type="RefSeq" id="WP_171674307.1">
    <property type="nucleotide sequence ID" value="NZ_BAAAGT010000001.1"/>
</dbReference>
<organism evidence="2 3">
    <name type="scientific">Kribbella sandramycini</name>
    <dbReference type="NCBI Taxonomy" id="60450"/>
    <lineage>
        <taxon>Bacteria</taxon>
        <taxon>Bacillati</taxon>
        <taxon>Actinomycetota</taxon>
        <taxon>Actinomycetes</taxon>
        <taxon>Propionibacteriales</taxon>
        <taxon>Kribbellaceae</taxon>
        <taxon>Kribbella</taxon>
    </lineage>
</organism>
<name>A0A7Y4L037_9ACTN</name>
<evidence type="ECO:0000313" key="4">
    <source>
        <dbReference type="Proteomes" id="UP000553957"/>
    </source>
</evidence>
<reference evidence="1 4" key="2">
    <citation type="submission" date="2020-08" db="EMBL/GenBank/DDBJ databases">
        <title>Sequencing the genomes of 1000 actinobacteria strains.</title>
        <authorList>
            <person name="Klenk H.-P."/>
        </authorList>
    </citation>
    <scope>NUCLEOTIDE SEQUENCE [LARGE SCALE GENOMIC DNA]</scope>
    <source>
        <strain evidence="1 4">DSM 15626</strain>
    </source>
</reference>